<dbReference type="GO" id="GO:0005524">
    <property type="term" value="F:ATP binding"/>
    <property type="evidence" value="ECO:0007669"/>
    <property type="project" value="UniProtKB-KW"/>
</dbReference>
<dbReference type="GO" id="GO:0006826">
    <property type="term" value="P:iron ion transport"/>
    <property type="evidence" value="ECO:0007669"/>
    <property type="project" value="UniProtKB-KW"/>
</dbReference>
<gene>
    <name evidence="11" type="ORF">BN85312320</name>
</gene>
<dbReference type="Proteomes" id="UP000032737">
    <property type="component" value="Chromosome"/>
</dbReference>
<dbReference type="PANTHER" id="PTHR42771:SF3">
    <property type="entry name" value="PETROBACTIN IMPORT ATP-BINDING PROTEIN YCLP"/>
    <property type="match status" value="1"/>
</dbReference>
<organism evidence="11 12">
    <name type="scientific">Acholeplasma brassicae</name>
    <dbReference type="NCBI Taxonomy" id="61635"/>
    <lineage>
        <taxon>Bacteria</taxon>
        <taxon>Bacillati</taxon>
        <taxon>Mycoplasmatota</taxon>
        <taxon>Mollicutes</taxon>
        <taxon>Acholeplasmatales</taxon>
        <taxon>Acholeplasmataceae</taxon>
        <taxon>Acholeplasma</taxon>
    </lineage>
</organism>
<dbReference type="PROSITE" id="PS50893">
    <property type="entry name" value="ABC_TRANSPORTER_2"/>
    <property type="match status" value="1"/>
</dbReference>
<dbReference type="SUPFAM" id="SSF52540">
    <property type="entry name" value="P-loop containing nucleoside triphosphate hydrolases"/>
    <property type="match status" value="1"/>
</dbReference>
<dbReference type="InterPro" id="IPR027417">
    <property type="entry name" value="P-loop_NTPase"/>
</dbReference>
<evidence type="ECO:0000256" key="8">
    <source>
        <dbReference type="ARBA" id="ARBA00023065"/>
    </source>
</evidence>
<reference evidence="11 12" key="1">
    <citation type="journal article" date="2013" name="J. Mol. Microbiol. Biotechnol.">
        <title>Analysis of the Complete Genomes of Acholeplasma brassicae , A. palmae and A. laidlawii and Their Comparison to the Obligate Parasites from ' Candidatus Phytoplasma'.</title>
        <authorList>
            <person name="Kube M."/>
            <person name="Siewert C."/>
            <person name="Migdoll A.M."/>
            <person name="Duduk B."/>
            <person name="Holz S."/>
            <person name="Rabus R."/>
            <person name="Seemuller E."/>
            <person name="Mitrovic J."/>
            <person name="Muller I."/>
            <person name="Buttner C."/>
            <person name="Reinhardt R."/>
        </authorList>
    </citation>
    <scope>NUCLEOTIDE SEQUENCE [LARGE SCALE GENOMIC DNA]</scope>
    <source>
        <strain evidence="12">0502</strain>
    </source>
</reference>
<keyword evidence="12" id="KW-1185">Reference proteome</keyword>
<dbReference type="AlphaFoldDB" id="U4KS20"/>
<accession>U4KS20</accession>
<dbReference type="KEGG" id="abra:BN85312320"/>
<dbReference type="STRING" id="61635.BN85312320"/>
<keyword evidence="5" id="KW-0547">Nucleotide-binding</keyword>
<proteinExistence type="predicted"/>
<dbReference type="InterPro" id="IPR051535">
    <property type="entry name" value="Siderophore_ABC-ATPase"/>
</dbReference>
<evidence type="ECO:0000256" key="7">
    <source>
        <dbReference type="ARBA" id="ARBA00023004"/>
    </source>
</evidence>
<evidence type="ECO:0000256" key="5">
    <source>
        <dbReference type="ARBA" id="ARBA00022741"/>
    </source>
</evidence>
<dbReference type="GO" id="GO:0016887">
    <property type="term" value="F:ATP hydrolysis activity"/>
    <property type="evidence" value="ECO:0007669"/>
    <property type="project" value="InterPro"/>
</dbReference>
<keyword evidence="3" id="KW-1003">Cell membrane</keyword>
<keyword evidence="7" id="KW-0408">Iron</keyword>
<dbReference type="Pfam" id="PF00005">
    <property type="entry name" value="ABC_tran"/>
    <property type="match status" value="1"/>
</dbReference>
<dbReference type="SMART" id="SM00382">
    <property type="entry name" value="AAA"/>
    <property type="match status" value="1"/>
</dbReference>
<name>U4KS20_9MOLU</name>
<evidence type="ECO:0000256" key="2">
    <source>
        <dbReference type="ARBA" id="ARBA00022448"/>
    </source>
</evidence>
<dbReference type="HOGENOM" id="CLU_000604_1_11_14"/>
<keyword evidence="4" id="KW-0410">Iron transport</keyword>
<dbReference type="OrthoDB" id="9787851at2"/>
<evidence type="ECO:0000256" key="4">
    <source>
        <dbReference type="ARBA" id="ARBA00022496"/>
    </source>
</evidence>
<dbReference type="PANTHER" id="PTHR42771">
    <property type="entry name" value="IRON(3+)-HYDROXAMATE IMPORT ATP-BINDING PROTEIN FHUC"/>
    <property type="match status" value="1"/>
</dbReference>
<keyword evidence="6 11" id="KW-0067">ATP-binding</keyword>
<feature type="domain" description="ABC transporter" evidence="10">
    <location>
        <begin position="2"/>
        <end position="236"/>
    </location>
</feature>
<dbReference type="FunFam" id="3.40.50.300:FF:000134">
    <property type="entry name" value="Iron-enterobactin ABC transporter ATP-binding protein"/>
    <property type="match status" value="1"/>
</dbReference>
<evidence type="ECO:0000256" key="3">
    <source>
        <dbReference type="ARBA" id="ARBA00022475"/>
    </source>
</evidence>
<keyword evidence="8" id="KW-0406">Ion transport</keyword>
<evidence type="ECO:0000256" key="1">
    <source>
        <dbReference type="ARBA" id="ARBA00004202"/>
    </source>
</evidence>
<evidence type="ECO:0000259" key="10">
    <source>
        <dbReference type="PROSITE" id="PS50893"/>
    </source>
</evidence>
<evidence type="ECO:0000313" key="11">
    <source>
        <dbReference type="EMBL" id="CCV66253.1"/>
    </source>
</evidence>
<dbReference type="CDD" id="cd03214">
    <property type="entry name" value="ABC_Iron-Siderophores_B12_Hemin"/>
    <property type="match status" value="1"/>
</dbReference>
<evidence type="ECO:0000313" key="12">
    <source>
        <dbReference type="Proteomes" id="UP000032737"/>
    </source>
</evidence>
<dbReference type="InterPro" id="IPR003439">
    <property type="entry name" value="ABC_transporter-like_ATP-bd"/>
</dbReference>
<dbReference type="GO" id="GO:0005886">
    <property type="term" value="C:plasma membrane"/>
    <property type="evidence" value="ECO:0007669"/>
    <property type="project" value="UniProtKB-SubCell"/>
</dbReference>
<dbReference type="RefSeq" id="WP_030005113.1">
    <property type="nucleotide sequence ID" value="NC_022549.1"/>
</dbReference>
<protein>
    <submittedName>
        <fullName evidence="11">Iron chelate uptake ABC transporter, ATP-binding protein</fullName>
    </submittedName>
</protein>
<dbReference type="InterPro" id="IPR003593">
    <property type="entry name" value="AAA+_ATPase"/>
</dbReference>
<evidence type="ECO:0000256" key="9">
    <source>
        <dbReference type="ARBA" id="ARBA00023136"/>
    </source>
</evidence>
<keyword evidence="9" id="KW-0472">Membrane</keyword>
<sequence>MIEIKNLNKKYDQLVVLDDVNLTIKDGAVTALIGPNGAGKSTLLGVVSRLLSQDSGEVFINGIEQKKIKPVDYAKMIAILKQTNQINVNLTVRELVTFGRWPHSKGNLSKIDEEKIDEAIKFMRLKEIENKSINHLSGGQKQRAYIAMIVAQDTKYVLLDEPLNNLDMKYAVDMMLILQNLVKKLGKTVIIVLHDINIAATFADHIVAMKDGKIIKEGSPDEIMDKKTLDYVYDHEFCIAGVNGKKYCIYYQEEEKKVLI</sequence>
<keyword evidence="2" id="KW-0813">Transport</keyword>
<comment type="subcellular location">
    <subcellularLocation>
        <location evidence="1">Cell membrane</location>
        <topology evidence="1">Peripheral membrane protein</topology>
    </subcellularLocation>
</comment>
<dbReference type="Gene3D" id="3.40.50.300">
    <property type="entry name" value="P-loop containing nucleotide triphosphate hydrolases"/>
    <property type="match status" value="1"/>
</dbReference>
<evidence type="ECO:0000256" key="6">
    <source>
        <dbReference type="ARBA" id="ARBA00022840"/>
    </source>
</evidence>
<dbReference type="EMBL" id="FO681348">
    <property type="protein sequence ID" value="CCV66253.1"/>
    <property type="molecule type" value="Genomic_DNA"/>
</dbReference>